<feature type="region of interest" description="Disordered" evidence="1">
    <location>
        <begin position="278"/>
        <end position="303"/>
    </location>
</feature>
<evidence type="ECO:0000256" key="2">
    <source>
        <dbReference type="SAM" id="Phobius"/>
    </source>
</evidence>
<protein>
    <submittedName>
        <fullName evidence="3">Uncharacterized protein</fullName>
    </submittedName>
</protein>
<keyword evidence="4" id="KW-1185">Reference proteome</keyword>
<sequence>MAASPNSTIRSSTFTEWSTVLATSGTSLSSTSAYRDRTTTTFTTTVWQLLYYTGDALPPSPASAVSSALATSSALGNLKQVASVYEGMSFSELSTIAGSALLLILIALLMLICTLAQARRAQRLLADDEEESGDEGAVVRSVAERRPLVPEALNGAAAVIVGVARAKAIQNATGTTHGKDGSSTGTATAAWATQTTGGMTQASDDHDTIVVHSDAGVTYGCPRKTDTWQVESLTDSLSAHVASGPGCFMRYSFTGDSIQVYGASGLQAGVFGCSEASTAATAPPHGSQQQAGSLRRGVDRKYD</sequence>
<evidence type="ECO:0000313" key="3">
    <source>
        <dbReference type="EMBL" id="POY73372.1"/>
    </source>
</evidence>
<dbReference type="OrthoDB" id="2530401at2759"/>
<proteinExistence type="predicted"/>
<organism evidence="3 4">
    <name type="scientific">Rhodotorula taiwanensis</name>
    <dbReference type="NCBI Taxonomy" id="741276"/>
    <lineage>
        <taxon>Eukaryota</taxon>
        <taxon>Fungi</taxon>
        <taxon>Dikarya</taxon>
        <taxon>Basidiomycota</taxon>
        <taxon>Pucciniomycotina</taxon>
        <taxon>Microbotryomycetes</taxon>
        <taxon>Sporidiobolales</taxon>
        <taxon>Sporidiobolaceae</taxon>
        <taxon>Rhodotorula</taxon>
    </lineage>
</organism>
<dbReference type="EMBL" id="PJQD01000038">
    <property type="protein sequence ID" value="POY73372.1"/>
    <property type="molecule type" value="Genomic_DNA"/>
</dbReference>
<evidence type="ECO:0000256" key="1">
    <source>
        <dbReference type="SAM" id="MobiDB-lite"/>
    </source>
</evidence>
<reference evidence="3 4" key="1">
    <citation type="journal article" date="2018" name="Front. Microbiol.">
        <title>Prospects for Fungal Bioremediation of Acidic Radioactive Waste Sites: Characterization and Genome Sequence of Rhodotorula taiwanensis MD1149.</title>
        <authorList>
            <person name="Tkavc R."/>
            <person name="Matrosova V.Y."/>
            <person name="Grichenko O.E."/>
            <person name="Gostincar C."/>
            <person name="Volpe R.P."/>
            <person name="Klimenkova P."/>
            <person name="Gaidamakova E.K."/>
            <person name="Zhou C.E."/>
            <person name="Stewart B.J."/>
            <person name="Lyman M.G."/>
            <person name="Malfatti S.A."/>
            <person name="Rubinfeld B."/>
            <person name="Courtot M."/>
            <person name="Singh J."/>
            <person name="Dalgard C.L."/>
            <person name="Hamilton T."/>
            <person name="Frey K.G."/>
            <person name="Gunde-Cimerman N."/>
            <person name="Dugan L."/>
            <person name="Daly M.J."/>
        </authorList>
    </citation>
    <scope>NUCLEOTIDE SEQUENCE [LARGE SCALE GENOMIC DNA]</scope>
    <source>
        <strain evidence="3 4">MD1149</strain>
    </source>
</reference>
<keyword evidence="2" id="KW-0812">Transmembrane</keyword>
<name>A0A2S5B9C4_9BASI</name>
<feature type="compositionally biased region" description="Polar residues" evidence="1">
    <location>
        <begin position="278"/>
        <end position="292"/>
    </location>
</feature>
<keyword evidence="2" id="KW-1133">Transmembrane helix</keyword>
<keyword evidence="2" id="KW-0472">Membrane</keyword>
<feature type="transmembrane region" description="Helical" evidence="2">
    <location>
        <begin position="96"/>
        <end position="116"/>
    </location>
</feature>
<accession>A0A2S5B9C4</accession>
<dbReference type="AlphaFoldDB" id="A0A2S5B9C4"/>
<comment type="caution">
    <text evidence="3">The sequence shown here is derived from an EMBL/GenBank/DDBJ whole genome shotgun (WGS) entry which is preliminary data.</text>
</comment>
<evidence type="ECO:0000313" key="4">
    <source>
        <dbReference type="Proteomes" id="UP000237144"/>
    </source>
</evidence>
<gene>
    <name evidence="3" type="ORF">BMF94_3709</name>
</gene>
<dbReference type="Proteomes" id="UP000237144">
    <property type="component" value="Unassembled WGS sequence"/>
</dbReference>